<dbReference type="InterPro" id="IPR029063">
    <property type="entry name" value="SAM-dependent_MTases_sf"/>
</dbReference>
<dbReference type="PANTHER" id="PTHR20974:SF0">
    <property type="entry name" value="UPF0585 PROTEIN CG18661"/>
    <property type="match status" value="1"/>
</dbReference>
<dbReference type="InterPro" id="IPR010342">
    <property type="entry name" value="DUF938"/>
</dbReference>
<reference evidence="1 2" key="1">
    <citation type="submission" date="2021-08" db="EMBL/GenBank/DDBJ databases">
        <title>Comparative Genomics Analysis of the Genus Qipengyuania Reveals Extensive Genetic Diversity and Metabolic Versatility, Including the Description of Fifteen Novel Species.</title>
        <authorList>
            <person name="Liu Y."/>
        </authorList>
    </citation>
    <scope>NUCLEOTIDE SEQUENCE [LARGE SCALE GENOMIC DNA]</scope>
    <source>
        <strain evidence="1 2">1NDW3</strain>
    </source>
</reference>
<dbReference type="PANTHER" id="PTHR20974">
    <property type="entry name" value="UPF0585 PROTEIN CG18661"/>
    <property type="match status" value="1"/>
</dbReference>
<dbReference type="SUPFAM" id="SSF53335">
    <property type="entry name" value="S-adenosyl-L-methionine-dependent methyltransferases"/>
    <property type="match status" value="1"/>
</dbReference>
<dbReference type="Gene3D" id="3.40.50.150">
    <property type="entry name" value="Vaccinia Virus protein VP39"/>
    <property type="match status" value="1"/>
</dbReference>
<sequence length="199" mass="21552">MKRHAPATARNSRPLADVLAEELPASGLVLEIASGSGEHAVFMASHFPALDWQPSDRESDALVSIDSWASEAGLGNLRPAVEIDATQGPWPLHDADAVLCVNMVHISPWEASEGLFRGAAGILASGAPLILYGPYFEDEVETAPSNTAFDESLRARNPAWGIRRLSRMDELAAKTGFERTARYAMPANNLTLVFRRLDT</sequence>
<dbReference type="Pfam" id="PF06080">
    <property type="entry name" value="DUF938"/>
    <property type="match status" value="1"/>
</dbReference>
<proteinExistence type="predicted"/>
<name>A0ABX8ZWD3_9SPHN</name>
<protein>
    <submittedName>
        <fullName evidence="1">DUF938 domain-containing protein</fullName>
    </submittedName>
</protein>
<gene>
    <name evidence="1" type="ORF">K3162_04560</name>
</gene>
<dbReference type="RefSeq" id="WP_221428989.1">
    <property type="nucleotide sequence ID" value="NZ_CP081296.1"/>
</dbReference>
<keyword evidence="2" id="KW-1185">Reference proteome</keyword>
<dbReference type="Proteomes" id="UP000824300">
    <property type="component" value="Chromosome"/>
</dbReference>
<organism evidence="1 2">
    <name type="scientific">Qipengyuania xiapuensis</name>
    <dbReference type="NCBI Taxonomy" id="2867236"/>
    <lineage>
        <taxon>Bacteria</taxon>
        <taxon>Pseudomonadati</taxon>
        <taxon>Pseudomonadota</taxon>
        <taxon>Alphaproteobacteria</taxon>
        <taxon>Sphingomonadales</taxon>
        <taxon>Erythrobacteraceae</taxon>
        <taxon>Qipengyuania</taxon>
    </lineage>
</organism>
<evidence type="ECO:0000313" key="2">
    <source>
        <dbReference type="Proteomes" id="UP000824300"/>
    </source>
</evidence>
<accession>A0ABX8ZWD3</accession>
<dbReference type="EMBL" id="CP081296">
    <property type="protein sequence ID" value="QZD93302.1"/>
    <property type="molecule type" value="Genomic_DNA"/>
</dbReference>
<evidence type="ECO:0000313" key="1">
    <source>
        <dbReference type="EMBL" id="QZD93302.1"/>
    </source>
</evidence>